<reference evidence="1 2" key="2">
    <citation type="submission" date="2018-11" db="EMBL/GenBank/DDBJ databases">
        <authorList>
            <consortium name="Pathogen Informatics"/>
        </authorList>
    </citation>
    <scope>NUCLEOTIDE SEQUENCE [LARGE SCALE GENOMIC DNA]</scope>
    <source>
        <strain evidence="1 2">NST_G2</strain>
    </source>
</reference>
<name>A0A183TFM6_SCHSO</name>
<dbReference type="AlphaFoldDB" id="A0A183TFM6"/>
<organism evidence="3">
    <name type="scientific">Schistocephalus solidus</name>
    <name type="common">Tapeworm</name>
    <dbReference type="NCBI Taxonomy" id="70667"/>
    <lineage>
        <taxon>Eukaryota</taxon>
        <taxon>Metazoa</taxon>
        <taxon>Spiralia</taxon>
        <taxon>Lophotrochozoa</taxon>
        <taxon>Platyhelminthes</taxon>
        <taxon>Cestoda</taxon>
        <taxon>Eucestoda</taxon>
        <taxon>Diphyllobothriidea</taxon>
        <taxon>Diphyllobothriidae</taxon>
        <taxon>Schistocephalus</taxon>
    </lineage>
</organism>
<evidence type="ECO:0000313" key="2">
    <source>
        <dbReference type="Proteomes" id="UP000275846"/>
    </source>
</evidence>
<evidence type="ECO:0000313" key="3">
    <source>
        <dbReference type="WBParaSite" id="SSLN_0001584501-mRNA-1"/>
    </source>
</evidence>
<protein>
    <submittedName>
        <fullName evidence="3">Ovule protein</fullName>
    </submittedName>
</protein>
<keyword evidence="2" id="KW-1185">Reference proteome</keyword>
<evidence type="ECO:0000313" key="1">
    <source>
        <dbReference type="EMBL" id="VDM01660.1"/>
    </source>
</evidence>
<dbReference type="Proteomes" id="UP000275846">
    <property type="component" value="Unassembled WGS sequence"/>
</dbReference>
<reference evidence="3" key="1">
    <citation type="submission" date="2016-06" db="UniProtKB">
        <authorList>
            <consortium name="WormBaseParasite"/>
        </authorList>
    </citation>
    <scope>IDENTIFICATION</scope>
</reference>
<sequence length="84" mass="9139">MYALAENFPRESALPKHNWSPYIEIYPAVPPSQMPISTTPTMAATAIIPFLSPGTSKNNRGDPSATTLLNTNDVESVPTCHQCH</sequence>
<dbReference type="WBParaSite" id="SSLN_0001584501-mRNA-1">
    <property type="protein sequence ID" value="SSLN_0001584501-mRNA-1"/>
    <property type="gene ID" value="SSLN_0001584501"/>
</dbReference>
<gene>
    <name evidence="1" type="ORF">SSLN_LOCUS15274</name>
</gene>
<proteinExistence type="predicted"/>
<accession>A0A183TFM6</accession>
<dbReference type="EMBL" id="UYSU01039758">
    <property type="protein sequence ID" value="VDM01660.1"/>
    <property type="molecule type" value="Genomic_DNA"/>
</dbReference>